<proteinExistence type="predicted"/>
<dbReference type="AlphaFoldDB" id="A0A6M3JWW0"/>
<reference evidence="1" key="1">
    <citation type="submission" date="2020-03" db="EMBL/GenBank/DDBJ databases">
        <title>The deep terrestrial virosphere.</title>
        <authorList>
            <person name="Holmfeldt K."/>
            <person name="Nilsson E."/>
            <person name="Simone D."/>
            <person name="Lopez-Fernandez M."/>
            <person name="Wu X."/>
            <person name="de Brujin I."/>
            <person name="Lundin D."/>
            <person name="Andersson A."/>
            <person name="Bertilsson S."/>
            <person name="Dopson M."/>
        </authorList>
    </citation>
    <scope>NUCLEOTIDE SEQUENCE</scope>
    <source>
        <strain evidence="1">MM415A02452</strain>
    </source>
</reference>
<sequence length="69" mass="7559">MSHTKDKTDVRDDEPVLSSPVFFAHRNASIVEMGLPLSVELKPSHVLDTSALNFAFSSNVRVTENEMGG</sequence>
<accession>A0A6M3JWW0</accession>
<gene>
    <name evidence="1" type="ORF">MM415A02452_0005</name>
</gene>
<name>A0A6M3JWW0_9ZZZZ</name>
<dbReference type="EMBL" id="MT142006">
    <property type="protein sequence ID" value="QJA73155.1"/>
    <property type="molecule type" value="Genomic_DNA"/>
</dbReference>
<evidence type="ECO:0000313" key="1">
    <source>
        <dbReference type="EMBL" id="QJA73155.1"/>
    </source>
</evidence>
<protein>
    <submittedName>
        <fullName evidence="1">Uncharacterized protein</fullName>
    </submittedName>
</protein>
<organism evidence="1">
    <name type="scientific">viral metagenome</name>
    <dbReference type="NCBI Taxonomy" id="1070528"/>
    <lineage>
        <taxon>unclassified sequences</taxon>
        <taxon>metagenomes</taxon>
        <taxon>organismal metagenomes</taxon>
    </lineage>
</organism>